<dbReference type="GO" id="GO:0032259">
    <property type="term" value="P:methylation"/>
    <property type="evidence" value="ECO:0007669"/>
    <property type="project" value="UniProtKB-KW"/>
</dbReference>
<dbReference type="Proteomes" id="UP000249577">
    <property type="component" value="Unassembled WGS sequence"/>
</dbReference>
<keyword evidence="3" id="KW-0949">S-adenosyl-L-methionine</keyword>
<dbReference type="AlphaFoldDB" id="A0A2W5MBG9"/>
<dbReference type="EMBL" id="QFPN01000014">
    <property type="protein sequence ID" value="PZQ10740.1"/>
    <property type="molecule type" value="Genomic_DNA"/>
</dbReference>
<dbReference type="PANTHER" id="PTHR43464:SF19">
    <property type="entry name" value="UBIQUINONE BIOSYNTHESIS O-METHYLTRANSFERASE, MITOCHONDRIAL"/>
    <property type="match status" value="1"/>
</dbReference>
<dbReference type="Gene3D" id="3.40.50.150">
    <property type="entry name" value="Vaccinia Virus protein VP39"/>
    <property type="match status" value="1"/>
</dbReference>
<name>A0A2W5MBG9_ANCNO</name>
<dbReference type="SUPFAM" id="SSF53335">
    <property type="entry name" value="S-adenosyl-L-methionine-dependent methyltransferases"/>
    <property type="match status" value="1"/>
</dbReference>
<evidence type="ECO:0000256" key="2">
    <source>
        <dbReference type="ARBA" id="ARBA00022679"/>
    </source>
</evidence>
<reference evidence="4 5" key="1">
    <citation type="submission" date="2017-08" db="EMBL/GenBank/DDBJ databases">
        <title>Infants hospitalized years apart are colonized by the same room-sourced microbial strains.</title>
        <authorList>
            <person name="Brooks B."/>
            <person name="Olm M.R."/>
            <person name="Firek B.A."/>
            <person name="Baker R."/>
            <person name="Thomas B.C."/>
            <person name="Morowitz M.J."/>
            <person name="Banfield J.F."/>
        </authorList>
    </citation>
    <scope>NUCLEOTIDE SEQUENCE [LARGE SCALE GENOMIC DNA]</scope>
    <source>
        <strain evidence="4">S2_005_003_R2_43</strain>
    </source>
</reference>
<evidence type="ECO:0000313" key="4">
    <source>
        <dbReference type="EMBL" id="PZQ10740.1"/>
    </source>
</evidence>
<organism evidence="4 5">
    <name type="scientific">Ancylobacter novellus</name>
    <name type="common">Thiobacillus novellus</name>
    <dbReference type="NCBI Taxonomy" id="921"/>
    <lineage>
        <taxon>Bacteria</taxon>
        <taxon>Pseudomonadati</taxon>
        <taxon>Pseudomonadota</taxon>
        <taxon>Alphaproteobacteria</taxon>
        <taxon>Hyphomicrobiales</taxon>
        <taxon>Xanthobacteraceae</taxon>
        <taxon>Ancylobacter</taxon>
    </lineage>
</organism>
<dbReference type="CDD" id="cd02440">
    <property type="entry name" value="AdoMet_MTases"/>
    <property type="match status" value="1"/>
</dbReference>
<sequence length="192" mass="20676">MRHRSSLPPGYFEAMFASDPDPWRFETSAYEAAKYDATIAALGGRRYGSTLEVGCAIGVLTERLSAHSDDLLAIDVSETALASAAARCGGAGVRFERCAFPAEAPAGGFDLIVLSEVLYYLDDGDLSAAGGWAEQALAPGGDMLLVHWTGDTDYPKSGDDAVTTFRAGIRAPLATLRADRHQRYRLDLWRRA</sequence>
<dbReference type="InterPro" id="IPR008715">
    <property type="entry name" value="SAM-MeTfrase_NodS-like"/>
</dbReference>
<dbReference type="GO" id="GO:0009312">
    <property type="term" value="P:oligosaccharide biosynthetic process"/>
    <property type="evidence" value="ECO:0007669"/>
    <property type="project" value="InterPro"/>
</dbReference>
<protein>
    <submittedName>
        <fullName evidence="4">NodS family protein</fullName>
    </submittedName>
</protein>
<keyword evidence="2" id="KW-0808">Transferase</keyword>
<dbReference type="InterPro" id="IPR029063">
    <property type="entry name" value="SAM-dependent_MTases_sf"/>
</dbReference>
<keyword evidence="1" id="KW-0489">Methyltransferase</keyword>
<dbReference type="Pfam" id="PF05401">
    <property type="entry name" value="NodS"/>
    <property type="match status" value="1"/>
</dbReference>
<gene>
    <name evidence="4" type="ORF">DI565_19365</name>
</gene>
<proteinExistence type="predicted"/>
<dbReference type="PANTHER" id="PTHR43464">
    <property type="entry name" value="METHYLTRANSFERASE"/>
    <property type="match status" value="1"/>
</dbReference>
<evidence type="ECO:0000313" key="5">
    <source>
        <dbReference type="Proteomes" id="UP000249577"/>
    </source>
</evidence>
<comment type="caution">
    <text evidence="4">The sequence shown here is derived from an EMBL/GenBank/DDBJ whole genome shotgun (WGS) entry which is preliminary data.</text>
</comment>
<accession>A0A2W5MBG9</accession>
<evidence type="ECO:0000256" key="3">
    <source>
        <dbReference type="ARBA" id="ARBA00022691"/>
    </source>
</evidence>
<evidence type="ECO:0000256" key="1">
    <source>
        <dbReference type="ARBA" id="ARBA00022603"/>
    </source>
</evidence>
<dbReference type="GO" id="GO:0008757">
    <property type="term" value="F:S-adenosylmethionine-dependent methyltransferase activity"/>
    <property type="evidence" value="ECO:0007669"/>
    <property type="project" value="InterPro"/>
</dbReference>